<organism evidence="2 3">
    <name type="scientific">Oryza sativa subsp. japonica</name>
    <name type="common">Rice</name>
    <dbReference type="NCBI Taxonomy" id="39947"/>
    <lineage>
        <taxon>Eukaryota</taxon>
        <taxon>Viridiplantae</taxon>
        <taxon>Streptophyta</taxon>
        <taxon>Embryophyta</taxon>
        <taxon>Tracheophyta</taxon>
        <taxon>Spermatophyta</taxon>
        <taxon>Magnoliopsida</taxon>
        <taxon>Liliopsida</taxon>
        <taxon>Poales</taxon>
        <taxon>Poaceae</taxon>
        <taxon>BOP clade</taxon>
        <taxon>Oryzoideae</taxon>
        <taxon>Oryzeae</taxon>
        <taxon>Oryzinae</taxon>
        <taxon>Oryza</taxon>
        <taxon>Oryza sativa</taxon>
    </lineage>
</organism>
<dbReference type="InParanoid" id="A0A0P0V9Q7"/>
<reference evidence="2 3" key="2">
    <citation type="journal article" date="2013" name="Plant Cell Physiol.">
        <title>Rice Annotation Project Database (RAP-DB): an integrative and interactive database for rice genomics.</title>
        <authorList>
            <person name="Sakai H."/>
            <person name="Lee S.S."/>
            <person name="Tanaka T."/>
            <person name="Numa H."/>
            <person name="Kim J."/>
            <person name="Kawahara Y."/>
            <person name="Wakimoto H."/>
            <person name="Yang C.C."/>
            <person name="Iwamoto M."/>
            <person name="Abe T."/>
            <person name="Yamada Y."/>
            <person name="Muto A."/>
            <person name="Inokuchi H."/>
            <person name="Ikemura T."/>
            <person name="Matsumoto T."/>
            <person name="Sasaki T."/>
            <person name="Itoh T."/>
        </authorList>
    </citation>
    <scope>NUCLEOTIDE SEQUENCE [LARGE SCALE GENOMIC DNA]</scope>
    <source>
        <strain evidence="3">cv. Nipponbare</strain>
    </source>
</reference>
<evidence type="ECO:0000313" key="2">
    <source>
        <dbReference type="EMBL" id="BAS75003.1"/>
    </source>
</evidence>
<sequence>MDGDQRSAATHPSSSFGLAAARKATGKADWLQGLRRRGFVFPPRVPFWQVVLRRPKWKRWCRRPDPCSPRPDPVRSSDTIWSSGRGGRSCCWIRRQ</sequence>
<gene>
    <name evidence="2" type="ordered locus">Os01g0824634</name>
    <name evidence="2" type="ORF">OSNPB_010824634</name>
</gene>
<dbReference type="EMBL" id="AP014957">
    <property type="protein sequence ID" value="BAS75003.1"/>
    <property type="molecule type" value="Genomic_DNA"/>
</dbReference>
<evidence type="ECO:0000256" key="1">
    <source>
        <dbReference type="SAM" id="MobiDB-lite"/>
    </source>
</evidence>
<dbReference type="AlphaFoldDB" id="A0A0P0V9Q7"/>
<feature type="region of interest" description="Disordered" evidence="1">
    <location>
        <begin position="66"/>
        <end position="86"/>
    </location>
</feature>
<protein>
    <submittedName>
        <fullName evidence="2">Os01g0824634 protein</fullName>
    </submittedName>
</protein>
<reference evidence="2 3" key="3">
    <citation type="journal article" date="2013" name="Rice">
        <title>Improvement of the Oryza sativa Nipponbare reference genome using next generation sequence and optical map data.</title>
        <authorList>
            <person name="Kawahara Y."/>
            <person name="de la Bastide M."/>
            <person name="Hamilton J.P."/>
            <person name="Kanamori H."/>
            <person name="McCombie W.R."/>
            <person name="Ouyang S."/>
            <person name="Schwartz D.C."/>
            <person name="Tanaka T."/>
            <person name="Wu J."/>
            <person name="Zhou S."/>
            <person name="Childs K.L."/>
            <person name="Davidson R.M."/>
            <person name="Lin H."/>
            <person name="Quesada-Ocampo L."/>
            <person name="Vaillancourt B."/>
            <person name="Sakai H."/>
            <person name="Lee S.S."/>
            <person name="Kim J."/>
            <person name="Numa H."/>
            <person name="Itoh T."/>
            <person name="Buell C.R."/>
            <person name="Matsumoto T."/>
        </authorList>
    </citation>
    <scope>NUCLEOTIDE SEQUENCE [LARGE SCALE GENOMIC DNA]</scope>
    <source>
        <strain evidence="3">cv. Nipponbare</strain>
    </source>
</reference>
<keyword evidence="3" id="KW-1185">Reference proteome</keyword>
<proteinExistence type="predicted"/>
<reference evidence="3" key="1">
    <citation type="journal article" date="2005" name="Nature">
        <title>The map-based sequence of the rice genome.</title>
        <authorList>
            <consortium name="International rice genome sequencing project (IRGSP)"/>
            <person name="Matsumoto T."/>
            <person name="Wu J."/>
            <person name="Kanamori H."/>
            <person name="Katayose Y."/>
            <person name="Fujisawa M."/>
            <person name="Namiki N."/>
            <person name="Mizuno H."/>
            <person name="Yamamoto K."/>
            <person name="Antonio B.A."/>
            <person name="Baba T."/>
            <person name="Sakata K."/>
            <person name="Nagamura Y."/>
            <person name="Aoki H."/>
            <person name="Arikawa K."/>
            <person name="Arita K."/>
            <person name="Bito T."/>
            <person name="Chiden Y."/>
            <person name="Fujitsuka N."/>
            <person name="Fukunaka R."/>
            <person name="Hamada M."/>
            <person name="Harada C."/>
            <person name="Hayashi A."/>
            <person name="Hijishita S."/>
            <person name="Honda M."/>
            <person name="Hosokawa S."/>
            <person name="Ichikawa Y."/>
            <person name="Idonuma A."/>
            <person name="Iijima M."/>
            <person name="Ikeda M."/>
            <person name="Ikeno M."/>
            <person name="Ito K."/>
            <person name="Ito S."/>
            <person name="Ito T."/>
            <person name="Ito Y."/>
            <person name="Ito Y."/>
            <person name="Iwabuchi A."/>
            <person name="Kamiya K."/>
            <person name="Karasawa W."/>
            <person name="Kurita K."/>
            <person name="Katagiri S."/>
            <person name="Kikuta A."/>
            <person name="Kobayashi H."/>
            <person name="Kobayashi N."/>
            <person name="Machita K."/>
            <person name="Maehara T."/>
            <person name="Masukawa M."/>
            <person name="Mizubayashi T."/>
            <person name="Mukai Y."/>
            <person name="Nagasaki H."/>
            <person name="Nagata Y."/>
            <person name="Naito S."/>
            <person name="Nakashima M."/>
            <person name="Nakama Y."/>
            <person name="Nakamichi Y."/>
            <person name="Nakamura M."/>
            <person name="Meguro A."/>
            <person name="Negishi M."/>
            <person name="Ohta I."/>
            <person name="Ohta T."/>
            <person name="Okamoto M."/>
            <person name="Ono N."/>
            <person name="Saji S."/>
            <person name="Sakaguchi M."/>
            <person name="Sakai K."/>
            <person name="Shibata M."/>
            <person name="Shimokawa T."/>
            <person name="Song J."/>
            <person name="Takazaki Y."/>
            <person name="Terasawa K."/>
            <person name="Tsugane M."/>
            <person name="Tsuji K."/>
            <person name="Ueda S."/>
            <person name="Waki K."/>
            <person name="Yamagata H."/>
            <person name="Yamamoto M."/>
            <person name="Yamamoto S."/>
            <person name="Yamane H."/>
            <person name="Yoshiki S."/>
            <person name="Yoshihara R."/>
            <person name="Yukawa K."/>
            <person name="Zhong H."/>
            <person name="Yano M."/>
            <person name="Yuan Q."/>
            <person name="Ouyang S."/>
            <person name="Liu J."/>
            <person name="Jones K.M."/>
            <person name="Gansberger K."/>
            <person name="Moffat K."/>
            <person name="Hill J."/>
            <person name="Bera J."/>
            <person name="Fadrosh D."/>
            <person name="Jin S."/>
            <person name="Johri S."/>
            <person name="Kim M."/>
            <person name="Overton L."/>
            <person name="Reardon M."/>
            <person name="Tsitrin T."/>
            <person name="Vuong H."/>
            <person name="Weaver B."/>
            <person name="Ciecko A."/>
            <person name="Tallon L."/>
            <person name="Jackson J."/>
            <person name="Pai G."/>
            <person name="Aken S.V."/>
            <person name="Utterback T."/>
            <person name="Reidmuller S."/>
            <person name="Feldblyum T."/>
            <person name="Hsiao J."/>
            <person name="Zismann V."/>
            <person name="Iobst S."/>
            <person name="de Vazeille A.R."/>
            <person name="Buell C.R."/>
            <person name="Ying K."/>
            <person name="Li Y."/>
            <person name="Lu T."/>
            <person name="Huang Y."/>
            <person name="Zhao Q."/>
            <person name="Feng Q."/>
            <person name="Zhang L."/>
            <person name="Zhu J."/>
            <person name="Weng Q."/>
            <person name="Mu J."/>
            <person name="Lu Y."/>
            <person name="Fan D."/>
            <person name="Liu Y."/>
            <person name="Guan J."/>
            <person name="Zhang Y."/>
            <person name="Yu S."/>
            <person name="Liu X."/>
            <person name="Zhang Y."/>
            <person name="Hong G."/>
            <person name="Han B."/>
            <person name="Choisne N."/>
            <person name="Demange N."/>
            <person name="Orjeda G."/>
            <person name="Samain S."/>
            <person name="Cattolico L."/>
            <person name="Pelletier E."/>
            <person name="Couloux A."/>
            <person name="Segurens B."/>
            <person name="Wincker P."/>
            <person name="D'Hont A."/>
            <person name="Scarpelli C."/>
            <person name="Weissenbach J."/>
            <person name="Salanoubat M."/>
            <person name="Quetier F."/>
            <person name="Yu Y."/>
            <person name="Kim H.R."/>
            <person name="Rambo T."/>
            <person name="Currie J."/>
            <person name="Collura K."/>
            <person name="Luo M."/>
            <person name="Yang T."/>
            <person name="Ammiraju J.S.S."/>
            <person name="Engler F."/>
            <person name="Soderlund C."/>
            <person name="Wing R.A."/>
            <person name="Palmer L.E."/>
            <person name="de la Bastide M."/>
            <person name="Spiegel L."/>
            <person name="Nascimento L."/>
            <person name="Zutavern T."/>
            <person name="O'Shaughnessy A."/>
            <person name="Dike S."/>
            <person name="Dedhia N."/>
            <person name="Preston R."/>
            <person name="Balija V."/>
            <person name="McCombie W.R."/>
            <person name="Chow T."/>
            <person name="Chen H."/>
            <person name="Chung M."/>
            <person name="Chen C."/>
            <person name="Shaw J."/>
            <person name="Wu H."/>
            <person name="Hsiao K."/>
            <person name="Chao Y."/>
            <person name="Chu M."/>
            <person name="Cheng C."/>
            <person name="Hour A."/>
            <person name="Lee P."/>
            <person name="Lin S."/>
            <person name="Lin Y."/>
            <person name="Liou J."/>
            <person name="Liu S."/>
            <person name="Hsing Y."/>
            <person name="Raghuvanshi S."/>
            <person name="Mohanty A."/>
            <person name="Bharti A.K."/>
            <person name="Gaur A."/>
            <person name="Gupta V."/>
            <person name="Kumar D."/>
            <person name="Ravi V."/>
            <person name="Vij S."/>
            <person name="Kapur A."/>
            <person name="Khurana P."/>
            <person name="Khurana P."/>
            <person name="Khurana J.P."/>
            <person name="Tyagi A.K."/>
            <person name="Gaikwad K."/>
            <person name="Singh A."/>
            <person name="Dalal V."/>
            <person name="Srivastava S."/>
            <person name="Dixit A."/>
            <person name="Pal A.K."/>
            <person name="Ghazi I.A."/>
            <person name="Yadav M."/>
            <person name="Pandit A."/>
            <person name="Bhargava A."/>
            <person name="Sureshbabu K."/>
            <person name="Batra K."/>
            <person name="Sharma T.R."/>
            <person name="Mohapatra T."/>
            <person name="Singh N.K."/>
            <person name="Messing J."/>
            <person name="Nelson A.B."/>
            <person name="Fuks G."/>
            <person name="Kavchok S."/>
            <person name="Keizer G."/>
            <person name="Linton E."/>
            <person name="Llaca V."/>
            <person name="Song R."/>
            <person name="Tanyolac B."/>
            <person name="Young S."/>
            <person name="Ho-Il K."/>
            <person name="Hahn J.H."/>
            <person name="Sangsakoo G."/>
            <person name="Vanavichit A."/>
            <person name="de Mattos Luiz.A.T."/>
            <person name="Zimmer P.D."/>
            <person name="Malone G."/>
            <person name="Dellagostin O."/>
            <person name="de Oliveira A.C."/>
            <person name="Bevan M."/>
            <person name="Bancroft I."/>
            <person name="Minx P."/>
            <person name="Cordum H."/>
            <person name="Wilson R."/>
            <person name="Cheng Z."/>
            <person name="Jin W."/>
            <person name="Jiang J."/>
            <person name="Leong S.A."/>
            <person name="Iwama H."/>
            <person name="Gojobori T."/>
            <person name="Itoh T."/>
            <person name="Niimura Y."/>
            <person name="Fujii Y."/>
            <person name="Habara T."/>
            <person name="Sakai H."/>
            <person name="Sato Y."/>
            <person name="Wilson G."/>
            <person name="Kumar K."/>
            <person name="McCouch S."/>
            <person name="Juretic N."/>
            <person name="Hoen D."/>
            <person name="Wright S."/>
            <person name="Bruskiewich R."/>
            <person name="Bureau T."/>
            <person name="Miyao A."/>
            <person name="Hirochika H."/>
            <person name="Nishikawa T."/>
            <person name="Kadowaki K."/>
            <person name="Sugiura M."/>
            <person name="Burr B."/>
            <person name="Sasaki T."/>
        </authorList>
    </citation>
    <scope>NUCLEOTIDE SEQUENCE [LARGE SCALE GENOMIC DNA]</scope>
    <source>
        <strain evidence="3">cv. Nipponbare</strain>
    </source>
</reference>
<accession>A0A0P0V9Q7</accession>
<name>A0A0P0V9Q7_ORYSJ</name>
<dbReference type="PaxDb" id="39947-A0A0P0V9Q7"/>
<dbReference type="Proteomes" id="UP000059680">
    <property type="component" value="Chromosome 1"/>
</dbReference>
<evidence type="ECO:0000313" key="3">
    <source>
        <dbReference type="Proteomes" id="UP000059680"/>
    </source>
</evidence>